<evidence type="ECO:0000256" key="8">
    <source>
        <dbReference type="SAM" id="Phobius"/>
    </source>
</evidence>
<feature type="transmembrane region" description="Helical" evidence="8">
    <location>
        <begin position="369"/>
        <end position="389"/>
    </location>
</feature>
<proteinExistence type="predicted"/>
<keyword evidence="11" id="KW-1185">Reference proteome</keyword>
<dbReference type="InterPro" id="IPR050297">
    <property type="entry name" value="LipidA_mod_glycosyltrf_83"/>
</dbReference>
<keyword evidence="7 8" id="KW-0472">Membrane</keyword>
<keyword evidence="4" id="KW-0808">Transferase</keyword>
<feature type="transmembrane region" description="Helical" evidence="8">
    <location>
        <begin position="342"/>
        <end position="363"/>
    </location>
</feature>
<dbReference type="AlphaFoldDB" id="A0A5C5XNX1"/>
<dbReference type="GO" id="GO:0005886">
    <property type="term" value="C:plasma membrane"/>
    <property type="evidence" value="ECO:0007669"/>
    <property type="project" value="UniProtKB-SubCell"/>
</dbReference>
<sequence>MVKKRPSKTRNGSRTELRHRIWLVFLIAVVARLAAAFVLNMTLDRLPDRNYLIEGDADGYWILAQKIVSGEDFALYEPPRYVMRMPGFPAVLAVSISIFGESLYAARYFLAVLTSFAVFPAYWLGSRARNSSTGIIAALLIALMPAYVGFSVAILSECLFATFIVWNVWAFTRWLEAEDAWKKALGWGAASGLIAAIAVYIRPSWLLLPPAVVPVILIWGKAALPKRFVSSGAMLLCLVGALLPWGLRNQNVTGHFVLTTLWMGPSLYDGLHPGATGDSDMTFFEQEHVNDRLSEYEVNQHYKDRAVQFAKENPWRAFELSLIKLIRYWNLWPNAAQFQNTALVITLAVSNLFLFVGAGWGIWVSRNQLWLVILCVLPILYFAALHTLFVSSLRYRLPAEYPLIVMTALGWQAIFLRFKNELRIDTDEHR</sequence>
<feature type="transmembrane region" description="Helical" evidence="8">
    <location>
        <begin position="184"/>
        <end position="201"/>
    </location>
</feature>
<keyword evidence="3" id="KW-0328">Glycosyltransferase</keyword>
<organism evidence="10 11">
    <name type="scientific">Rubinisphaera italica</name>
    <dbReference type="NCBI Taxonomy" id="2527969"/>
    <lineage>
        <taxon>Bacteria</taxon>
        <taxon>Pseudomonadati</taxon>
        <taxon>Planctomycetota</taxon>
        <taxon>Planctomycetia</taxon>
        <taxon>Planctomycetales</taxon>
        <taxon>Planctomycetaceae</taxon>
        <taxon>Rubinisphaera</taxon>
    </lineage>
</organism>
<evidence type="ECO:0000313" key="11">
    <source>
        <dbReference type="Proteomes" id="UP000316095"/>
    </source>
</evidence>
<comment type="caution">
    <text evidence="10">The sequence shown here is derived from an EMBL/GenBank/DDBJ whole genome shotgun (WGS) entry which is preliminary data.</text>
</comment>
<evidence type="ECO:0000256" key="5">
    <source>
        <dbReference type="ARBA" id="ARBA00022692"/>
    </source>
</evidence>
<feature type="transmembrane region" description="Helical" evidence="8">
    <location>
        <begin position="228"/>
        <end position="247"/>
    </location>
</feature>
<feature type="domain" description="Glycosyltransferase RgtA/B/C/D-like" evidence="9">
    <location>
        <begin position="86"/>
        <end position="245"/>
    </location>
</feature>
<dbReference type="PANTHER" id="PTHR33908">
    <property type="entry name" value="MANNOSYLTRANSFERASE YKCB-RELATED"/>
    <property type="match status" value="1"/>
</dbReference>
<reference evidence="10 11" key="1">
    <citation type="submission" date="2019-02" db="EMBL/GenBank/DDBJ databases">
        <title>Deep-cultivation of Planctomycetes and their phenomic and genomic characterization uncovers novel biology.</title>
        <authorList>
            <person name="Wiegand S."/>
            <person name="Jogler M."/>
            <person name="Boedeker C."/>
            <person name="Pinto D."/>
            <person name="Vollmers J."/>
            <person name="Rivas-Marin E."/>
            <person name="Kohn T."/>
            <person name="Peeters S.H."/>
            <person name="Heuer A."/>
            <person name="Rast P."/>
            <person name="Oberbeckmann S."/>
            <person name="Bunk B."/>
            <person name="Jeske O."/>
            <person name="Meyerdierks A."/>
            <person name="Storesund J.E."/>
            <person name="Kallscheuer N."/>
            <person name="Luecker S."/>
            <person name="Lage O.M."/>
            <person name="Pohl T."/>
            <person name="Merkel B.J."/>
            <person name="Hornburger P."/>
            <person name="Mueller R.-W."/>
            <person name="Bruemmer F."/>
            <person name="Labrenz M."/>
            <person name="Spormann A.M."/>
            <person name="Op Den Camp H."/>
            <person name="Overmann J."/>
            <person name="Amann R."/>
            <person name="Jetten M.S.M."/>
            <person name="Mascher T."/>
            <person name="Medema M.H."/>
            <person name="Devos D.P."/>
            <person name="Kaster A.-K."/>
            <person name="Ovreas L."/>
            <person name="Rohde M."/>
            <person name="Galperin M.Y."/>
            <person name="Jogler C."/>
        </authorList>
    </citation>
    <scope>NUCLEOTIDE SEQUENCE [LARGE SCALE GENOMIC DNA]</scope>
    <source>
        <strain evidence="10 11">Pan54</strain>
    </source>
</reference>
<dbReference type="EMBL" id="SJPG01000001">
    <property type="protein sequence ID" value="TWT64083.1"/>
    <property type="molecule type" value="Genomic_DNA"/>
</dbReference>
<comment type="subcellular location">
    <subcellularLocation>
        <location evidence="1">Cell membrane</location>
        <topology evidence="1">Multi-pass membrane protein</topology>
    </subcellularLocation>
</comment>
<keyword evidence="2" id="KW-1003">Cell membrane</keyword>
<name>A0A5C5XNX1_9PLAN</name>
<dbReference type="Pfam" id="PF13231">
    <property type="entry name" value="PMT_2"/>
    <property type="match status" value="1"/>
</dbReference>
<dbReference type="Proteomes" id="UP000316095">
    <property type="component" value="Unassembled WGS sequence"/>
</dbReference>
<evidence type="ECO:0000256" key="3">
    <source>
        <dbReference type="ARBA" id="ARBA00022676"/>
    </source>
</evidence>
<dbReference type="GO" id="GO:0009103">
    <property type="term" value="P:lipopolysaccharide biosynthetic process"/>
    <property type="evidence" value="ECO:0007669"/>
    <property type="project" value="UniProtKB-ARBA"/>
</dbReference>
<evidence type="ECO:0000256" key="4">
    <source>
        <dbReference type="ARBA" id="ARBA00022679"/>
    </source>
</evidence>
<protein>
    <recommendedName>
        <fullName evidence="9">Glycosyltransferase RgtA/B/C/D-like domain-containing protein</fullName>
    </recommendedName>
</protein>
<evidence type="ECO:0000259" key="9">
    <source>
        <dbReference type="Pfam" id="PF13231"/>
    </source>
</evidence>
<accession>A0A5C5XNX1</accession>
<dbReference type="InterPro" id="IPR038731">
    <property type="entry name" value="RgtA/B/C-like"/>
</dbReference>
<evidence type="ECO:0000256" key="2">
    <source>
        <dbReference type="ARBA" id="ARBA00022475"/>
    </source>
</evidence>
<feature type="transmembrane region" description="Helical" evidence="8">
    <location>
        <begin position="401"/>
        <end position="418"/>
    </location>
</feature>
<keyword evidence="5 8" id="KW-0812">Transmembrane</keyword>
<keyword evidence="6 8" id="KW-1133">Transmembrane helix</keyword>
<dbReference type="GO" id="GO:0016763">
    <property type="term" value="F:pentosyltransferase activity"/>
    <property type="evidence" value="ECO:0007669"/>
    <property type="project" value="TreeGrafter"/>
</dbReference>
<evidence type="ECO:0000256" key="1">
    <source>
        <dbReference type="ARBA" id="ARBA00004651"/>
    </source>
</evidence>
<feature type="transmembrane region" description="Helical" evidence="8">
    <location>
        <begin position="21"/>
        <end position="43"/>
    </location>
</feature>
<feature type="transmembrane region" description="Helical" evidence="8">
    <location>
        <begin position="105"/>
        <end position="124"/>
    </location>
</feature>
<evidence type="ECO:0000256" key="6">
    <source>
        <dbReference type="ARBA" id="ARBA00022989"/>
    </source>
</evidence>
<evidence type="ECO:0000313" key="10">
    <source>
        <dbReference type="EMBL" id="TWT64083.1"/>
    </source>
</evidence>
<gene>
    <name evidence="10" type="ORF">Pan54_48440</name>
</gene>
<dbReference type="PANTHER" id="PTHR33908:SF11">
    <property type="entry name" value="MEMBRANE PROTEIN"/>
    <property type="match status" value="1"/>
</dbReference>
<evidence type="ECO:0000256" key="7">
    <source>
        <dbReference type="ARBA" id="ARBA00023136"/>
    </source>
</evidence>
<feature type="transmembrane region" description="Helical" evidence="8">
    <location>
        <begin position="136"/>
        <end position="164"/>
    </location>
</feature>